<dbReference type="InterPro" id="IPR050558">
    <property type="entry name" value="PTS_Sugar-Specific_Components"/>
</dbReference>
<keyword evidence="10 13" id="KW-0472">Membrane</keyword>
<dbReference type="InterPro" id="IPR003352">
    <property type="entry name" value="PTS_EIIC"/>
</dbReference>
<dbReference type="GO" id="GO:0090588">
    <property type="term" value="F:protein-phosphocysteine-N-acetylmuramate phosphotransferase system transporter activity"/>
    <property type="evidence" value="ECO:0007669"/>
    <property type="project" value="TreeGrafter"/>
</dbReference>
<dbReference type="PROSITE" id="PS01035">
    <property type="entry name" value="PTS_EIIB_TYPE_1_CYS"/>
    <property type="match status" value="1"/>
</dbReference>
<evidence type="ECO:0000259" key="14">
    <source>
        <dbReference type="PROSITE" id="PS51098"/>
    </source>
</evidence>
<organism evidence="16 17">
    <name type="scientific">Kitasatospora kifunensis</name>
    <name type="common">Streptomyces kifunensis</name>
    <dbReference type="NCBI Taxonomy" id="58351"/>
    <lineage>
        <taxon>Bacteria</taxon>
        <taxon>Bacillati</taxon>
        <taxon>Actinomycetota</taxon>
        <taxon>Actinomycetes</taxon>
        <taxon>Kitasatosporales</taxon>
        <taxon>Streptomycetaceae</taxon>
        <taxon>Kitasatospora</taxon>
    </lineage>
</organism>
<evidence type="ECO:0000256" key="8">
    <source>
        <dbReference type="ARBA" id="ARBA00022777"/>
    </source>
</evidence>
<evidence type="ECO:0000256" key="3">
    <source>
        <dbReference type="ARBA" id="ARBA00022475"/>
    </source>
</evidence>
<keyword evidence="3" id="KW-1003">Cell membrane</keyword>
<evidence type="ECO:0000256" key="10">
    <source>
        <dbReference type="ARBA" id="ARBA00023136"/>
    </source>
</evidence>
<dbReference type="SUPFAM" id="SSF55604">
    <property type="entry name" value="Glucose permease domain IIB"/>
    <property type="match status" value="1"/>
</dbReference>
<feature type="transmembrane region" description="Helical" evidence="13">
    <location>
        <begin position="241"/>
        <end position="266"/>
    </location>
</feature>
<dbReference type="Gene3D" id="3.30.1360.60">
    <property type="entry name" value="Glucose permease domain IIB"/>
    <property type="match status" value="1"/>
</dbReference>
<evidence type="ECO:0000256" key="12">
    <source>
        <dbReference type="SAM" id="MobiDB-lite"/>
    </source>
</evidence>
<dbReference type="GO" id="GO:0008982">
    <property type="term" value="F:protein-N(PI)-phosphohistidine-sugar phosphotransferase activity"/>
    <property type="evidence" value="ECO:0007669"/>
    <property type="project" value="InterPro"/>
</dbReference>
<dbReference type="Pfam" id="PF02378">
    <property type="entry name" value="PTS_EIIC"/>
    <property type="match status" value="1"/>
</dbReference>
<evidence type="ECO:0000256" key="6">
    <source>
        <dbReference type="ARBA" id="ARBA00022683"/>
    </source>
</evidence>
<evidence type="ECO:0000256" key="5">
    <source>
        <dbReference type="ARBA" id="ARBA00022679"/>
    </source>
</evidence>
<reference evidence="16 17" key="1">
    <citation type="submission" date="2020-08" db="EMBL/GenBank/DDBJ databases">
        <title>Sequencing the genomes of 1000 actinobacteria strains.</title>
        <authorList>
            <person name="Klenk H.-P."/>
        </authorList>
    </citation>
    <scope>NUCLEOTIDE SEQUENCE [LARGE SCALE GENOMIC DNA]</scope>
    <source>
        <strain evidence="16 17">DSM 41654</strain>
    </source>
</reference>
<evidence type="ECO:0000256" key="11">
    <source>
        <dbReference type="PROSITE-ProRule" id="PRU00421"/>
    </source>
</evidence>
<keyword evidence="7 13" id="KW-0812">Transmembrane</keyword>
<keyword evidence="2" id="KW-0813">Transport</keyword>
<evidence type="ECO:0000256" key="4">
    <source>
        <dbReference type="ARBA" id="ARBA00022597"/>
    </source>
</evidence>
<feature type="transmembrane region" description="Helical" evidence="13">
    <location>
        <begin position="387"/>
        <end position="413"/>
    </location>
</feature>
<dbReference type="InterPro" id="IPR018113">
    <property type="entry name" value="PTrfase_EIIB_Cys"/>
</dbReference>
<keyword evidence="6" id="KW-0598">Phosphotransferase system</keyword>
<feature type="active site" description="Phosphocysteine intermediate; for EIIB activity" evidence="11">
    <location>
        <position position="29"/>
    </location>
</feature>
<evidence type="ECO:0000256" key="1">
    <source>
        <dbReference type="ARBA" id="ARBA00004651"/>
    </source>
</evidence>
<protein>
    <submittedName>
        <fullName evidence="16">PTS system sucrose-specific IIC component</fullName>
    </submittedName>
</protein>
<evidence type="ECO:0000259" key="15">
    <source>
        <dbReference type="PROSITE" id="PS51103"/>
    </source>
</evidence>
<dbReference type="PROSITE" id="PS51103">
    <property type="entry name" value="PTS_EIIC_TYPE_1"/>
    <property type="match status" value="1"/>
</dbReference>
<feature type="transmembrane region" description="Helical" evidence="13">
    <location>
        <begin position="185"/>
        <end position="205"/>
    </location>
</feature>
<feature type="domain" description="PTS EIIC type-1" evidence="15">
    <location>
        <begin position="118"/>
        <end position="470"/>
    </location>
</feature>
<keyword evidence="17" id="KW-1185">Reference proteome</keyword>
<accession>A0A7W7QWR5</accession>
<feature type="domain" description="PTS EIIB type-1" evidence="14">
    <location>
        <begin position="7"/>
        <end position="88"/>
    </location>
</feature>
<name>A0A7W7QWR5_KITKI</name>
<gene>
    <name evidence="16" type="ORF">FHR34_000152</name>
</gene>
<evidence type="ECO:0000256" key="9">
    <source>
        <dbReference type="ARBA" id="ARBA00022989"/>
    </source>
</evidence>
<keyword evidence="8" id="KW-0418">Kinase</keyword>
<feature type="transmembrane region" description="Helical" evidence="13">
    <location>
        <begin position="433"/>
        <end position="454"/>
    </location>
</feature>
<keyword evidence="5" id="KW-0808">Transferase</keyword>
<feature type="transmembrane region" description="Helical" evidence="13">
    <location>
        <begin position="12"/>
        <end position="31"/>
    </location>
</feature>
<dbReference type="PANTHER" id="PTHR30175:SF3">
    <property type="entry name" value="PTS SYSTEM N-ACETYLMURAMIC ACID-SPECIFIC EIIBC COMPONENT"/>
    <property type="match status" value="1"/>
</dbReference>
<dbReference type="PROSITE" id="PS51098">
    <property type="entry name" value="PTS_EIIB_TYPE_1"/>
    <property type="match status" value="1"/>
</dbReference>
<evidence type="ECO:0000256" key="7">
    <source>
        <dbReference type="ARBA" id="ARBA00022692"/>
    </source>
</evidence>
<dbReference type="AlphaFoldDB" id="A0A7W7QWR5"/>
<dbReference type="InterPro" id="IPR013013">
    <property type="entry name" value="PTS_EIIC_1"/>
</dbReference>
<feature type="transmembrane region" description="Helical" evidence="13">
    <location>
        <begin position="286"/>
        <end position="309"/>
    </location>
</feature>
<comment type="caution">
    <text evidence="16">The sequence shown here is derived from an EMBL/GenBank/DDBJ whole genome shotgun (WGS) entry which is preliminary data.</text>
</comment>
<feature type="transmembrane region" description="Helical" evidence="13">
    <location>
        <begin position="321"/>
        <end position="344"/>
    </location>
</feature>
<dbReference type="GO" id="GO:0009401">
    <property type="term" value="P:phosphoenolpyruvate-dependent sugar phosphotransferase system"/>
    <property type="evidence" value="ECO:0007669"/>
    <property type="project" value="UniProtKB-KW"/>
</dbReference>
<dbReference type="Proteomes" id="UP000540506">
    <property type="component" value="Unassembled WGS sequence"/>
</dbReference>
<dbReference type="CDD" id="cd00212">
    <property type="entry name" value="PTS_IIB_glc"/>
    <property type="match status" value="1"/>
</dbReference>
<dbReference type="InterPro" id="IPR001996">
    <property type="entry name" value="PTS_IIB_1"/>
</dbReference>
<evidence type="ECO:0000256" key="2">
    <source>
        <dbReference type="ARBA" id="ARBA00022448"/>
    </source>
</evidence>
<dbReference type="GO" id="GO:0016301">
    <property type="term" value="F:kinase activity"/>
    <property type="evidence" value="ECO:0007669"/>
    <property type="project" value="UniProtKB-KW"/>
</dbReference>
<evidence type="ECO:0000313" key="17">
    <source>
        <dbReference type="Proteomes" id="UP000540506"/>
    </source>
</evidence>
<feature type="transmembrane region" description="Helical" evidence="13">
    <location>
        <begin position="123"/>
        <end position="144"/>
    </location>
</feature>
<feature type="transmembrane region" description="Helical" evidence="13">
    <location>
        <begin position="150"/>
        <end position="173"/>
    </location>
</feature>
<proteinExistence type="predicted"/>
<keyword evidence="9 13" id="KW-1133">Transmembrane helix</keyword>
<comment type="subcellular location">
    <subcellularLocation>
        <location evidence="1">Cell membrane</location>
        <topology evidence="1">Multi-pass membrane protein</topology>
    </subcellularLocation>
</comment>
<dbReference type="Pfam" id="PF00367">
    <property type="entry name" value="PTS_EIIB"/>
    <property type="match status" value="1"/>
</dbReference>
<evidence type="ECO:0000256" key="13">
    <source>
        <dbReference type="SAM" id="Phobius"/>
    </source>
</evidence>
<keyword evidence="4" id="KW-0762">Sugar transport</keyword>
<dbReference type="GO" id="GO:0005886">
    <property type="term" value="C:plasma membrane"/>
    <property type="evidence" value="ECO:0007669"/>
    <property type="project" value="UniProtKB-SubCell"/>
</dbReference>
<feature type="region of interest" description="Disordered" evidence="12">
    <location>
        <begin position="472"/>
        <end position="517"/>
    </location>
</feature>
<evidence type="ECO:0000313" key="16">
    <source>
        <dbReference type="EMBL" id="MBB4921159.1"/>
    </source>
</evidence>
<dbReference type="EMBL" id="JACHJV010000001">
    <property type="protein sequence ID" value="MBB4921159.1"/>
    <property type="molecule type" value="Genomic_DNA"/>
</dbReference>
<sequence length="517" mass="52523">MSADQDRAVALAMLPLLGGAGNITGVAHCMTRLRLGLRDRSTVDEAALAALPAVLGVVDDETYQIVLGPGVARVAQAFEELVASRHPAPTAEQLAARGAAIRGAARQRNATPAKVVLRRIADIFVPLIPALIGAGVIAAINGLLTTLHWLPALVPALTAISGGFLSLIAVFVGYNTAKECGGTPVLGGAAAAVIVFVGVSHVSAFGQQLTAGQGGVLGALGAAALASGVERCCRRWVPTALDVLLTPTLTLLITGLVTVFGLMFVAGHLSNAVGTAVTWLMARGGVFAGLLLGGLFLPLVMLGLHQALIPIHTTLIEERGYTVLLPILAMAGAGQVGCALAAYLRLRNNTSIRATIRSALPTGFLGVGEPLIYGVSLPLGRPFVTACLGGAAGGAFIGLFSMLGTEVGATAIGPSGWALFPLLKGNHGLGSSLLVYAGGLFVGYLVGFLATYYFGFTKAMLSELNAPTLSERGTPPLGGLDAPPLSERGTQPLGEQGTQPLADPASTPGATARPDPL</sequence>
<dbReference type="RefSeq" id="WP_184933536.1">
    <property type="nucleotide sequence ID" value="NZ_JACHJV010000001.1"/>
</dbReference>
<dbReference type="InterPro" id="IPR036878">
    <property type="entry name" value="Glu_permease_IIB"/>
</dbReference>
<dbReference type="PANTHER" id="PTHR30175">
    <property type="entry name" value="PHOSPHOTRANSFERASE SYSTEM TRANSPORT PROTEIN"/>
    <property type="match status" value="1"/>
</dbReference>